<dbReference type="RefSeq" id="WP_114066492.1">
    <property type="nucleotide sequence ID" value="NZ_CP030850.1"/>
</dbReference>
<keyword evidence="3" id="KW-1185">Reference proteome</keyword>
<dbReference type="InterPro" id="IPR001322">
    <property type="entry name" value="Lamin_tail_dom"/>
</dbReference>
<dbReference type="InterPro" id="IPR036415">
    <property type="entry name" value="Lamin_tail_dom_sf"/>
</dbReference>
<evidence type="ECO:0000313" key="3">
    <source>
        <dbReference type="Proteomes" id="UP000251993"/>
    </source>
</evidence>
<name>A0A344TGD6_9BACT</name>
<keyword evidence="2" id="KW-0167">Capsid protein</keyword>
<dbReference type="SUPFAM" id="SSF74853">
    <property type="entry name" value="Lamin A/C globular tail domain"/>
    <property type="match status" value="1"/>
</dbReference>
<dbReference type="InterPro" id="IPR055015">
    <property type="entry name" value="GCX_COOH"/>
</dbReference>
<protein>
    <submittedName>
        <fullName evidence="2">Spore coat protein CotH</fullName>
    </submittedName>
</protein>
<dbReference type="InterPro" id="IPR014867">
    <property type="entry name" value="Spore_coat_CotH_CotH2/3/7"/>
</dbReference>
<dbReference type="InterPro" id="IPR026876">
    <property type="entry name" value="Fn3_assoc_repeat"/>
</dbReference>
<dbReference type="Pfam" id="PF13287">
    <property type="entry name" value="Fn3_assoc"/>
    <property type="match status" value="1"/>
</dbReference>
<dbReference type="AlphaFoldDB" id="A0A344TGD6"/>
<sequence length="1066" mass="117475">MKNYFTLLLLVLVSATVIRAQVKINELMASNENTLVDNTGEYSDWVELHNPSGVAIDLGGYYLTDDYSNLKKFRFTSTTGQVVVPANGYLIIWASSTVSRGVNHTSFSLSADGERVALVMPDGLSIVDSLTFGPQRMDISYGRLPNGGSGLKYFTAPTPGSANVASNSYDELLSPPVFSHAGGFYSSSFGLTISHPDAGVSIYYTTDGSVPSAGSLTPQSYTYRNNYPGSNQTKQYQSYSYTGPLTVDDASSLPNKISTIASTHSQSLSYLPTSPLYKGKVVRAVAVKAGALTSEITSSSFFFSSSGVNKFTLPVVSVMSQEDGLFSYNNGIYVPGIDFDNWRNANPTQTPGPASPANYHRSGESAERPAHFEIIETDTVVYKQDVGLRINGSSSASYRVKSLRLYGTDQYKTIEHPLFPQLPYDEYKTFILRNSGQDYTSTLFRDALAHESVAHLNIDIQAYRPAILFLNGEYWGIHNMRQRQDKHYYAQKYGVNEDSLDLIDTEIEEGSATHYNAMLNYIYNNGVTSSTNYNYVKTQMDVENFRDYQIIEIFYNNQDWGTNNNRYWRRQVAYTPTAPYGLDGRWRWSLYDLDLSMSDASQDRLSAASEGASNSFAPGFLLARLLQNQTFRNDFINRFADLMNTTFLPNRISQLIEGKRDGISAEIPAHLTRWKTLTDSSTWLTRIASCIKFVQDRPGYQRTHIRNKFGLSGQYNLTVNVSNPAHGYVRVNTIDILPSTPGVTASPYPWTGSYFYKSDNSIPVVIRARPKLGYKFKHWVYNATILTDSVQTITASSARSYTAVFEPALVSATLGSCGYSFQEWASSSVAGTFPANMKFVYMADVDPGVNSEVKGFTTGGYALTSGTRIRGQGVNGVSFVNTGSGTVYPGTKLGGALLVLNTEGKDSVSVTWTGRTVSRGAQEYGIRLQYSIDKIEGFRDVLDANNQLVEYSRGANGSSSVLRVNLPSALLNQPYLYLLWRYYRKAGTSGNRDELGLDNIFVESKRVLSGTTVVGASTVSDGVLFSTASVGSSSNVLYEAKRFIELNPGFNTNQGAVFQAQINGCP</sequence>
<keyword evidence="2" id="KW-0946">Virion</keyword>
<dbReference type="KEGG" id="run:DR864_08135"/>
<dbReference type="NCBIfam" id="NF045639">
    <property type="entry name" value="GCX_COOH"/>
    <property type="match status" value="1"/>
</dbReference>
<dbReference type="Pfam" id="PF00932">
    <property type="entry name" value="LTD"/>
    <property type="match status" value="1"/>
</dbReference>
<dbReference type="Gene3D" id="2.60.40.1260">
    <property type="entry name" value="Lamin Tail domain"/>
    <property type="match status" value="1"/>
</dbReference>
<feature type="domain" description="LTD" evidence="1">
    <location>
        <begin position="14"/>
        <end position="134"/>
    </location>
</feature>
<dbReference type="Proteomes" id="UP000251993">
    <property type="component" value="Chromosome"/>
</dbReference>
<proteinExistence type="predicted"/>
<gene>
    <name evidence="2" type="ORF">DR864_08135</name>
</gene>
<dbReference type="PROSITE" id="PS51841">
    <property type="entry name" value="LTD"/>
    <property type="match status" value="1"/>
</dbReference>
<dbReference type="Pfam" id="PF08757">
    <property type="entry name" value="CotH"/>
    <property type="match status" value="1"/>
</dbReference>
<evidence type="ECO:0000313" key="2">
    <source>
        <dbReference type="EMBL" id="AXE17707.1"/>
    </source>
</evidence>
<dbReference type="EMBL" id="CP030850">
    <property type="protein sequence ID" value="AXE17707.1"/>
    <property type="molecule type" value="Genomic_DNA"/>
</dbReference>
<organism evidence="2 3">
    <name type="scientific">Runella rosea</name>
    <dbReference type="NCBI Taxonomy" id="2259595"/>
    <lineage>
        <taxon>Bacteria</taxon>
        <taxon>Pseudomonadati</taxon>
        <taxon>Bacteroidota</taxon>
        <taxon>Cytophagia</taxon>
        <taxon>Cytophagales</taxon>
        <taxon>Spirosomataceae</taxon>
        <taxon>Runella</taxon>
    </lineage>
</organism>
<dbReference type="OrthoDB" id="9806464at2"/>
<accession>A0A344TGD6</accession>
<evidence type="ECO:0000259" key="1">
    <source>
        <dbReference type="PROSITE" id="PS51841"/>
    </source>
</evidence>
<reference evidence="2 3" key="1">
    <citation type="submission" date="2018-07" db="EMBL/GenBank/DDBJ databases">
        <title>Genome sequencing of Runella.</title>
        <authorList>
            <person name="Baek M.-G."/>
            <person name="Yi H."/>
        </authorList>
    </citation>
    <scope>NUCLEOTIDE SEQUENCE [LARGE SCALE GENOMIC DNA]</scope>
    <source>
        <strain evidence="2 3">HYN0085</strain>
    </source>
</reference>